<dbReference type="PANTHER" id="PTHR30383:SF5">
    <property type="entry name" value="SGNH HYDROLASE-TYPE ESTERASE DOMAIN-CONTAINING PROTEIN"/>
    <property type="match status" value="1"/>
</dbReference>
<feature type="domain" description="SGNH hydrolase-type esterase" evidence="1">
    <location>
        <begin position="9"/>
        <end position="190"/>
    </location>
</feature>
<dbReference type="InterPro" id="IPR013830">
    <property type="entry name" value="SGNH_hydro"/>
</dbReference>
<keyword evidence="2" id="KW-0378">Hydrolase</keyword>
<accession>A0ABV6Z6G9</accession>
<evidence type="ECO:0000259" key="1">
    <source>
        <dbReference type="Pfam" id="PF13472"/>
    </source>
</evidence>
<keyword evidence="3" id="KW-1185">Reference proteome</keyword>
<comment type="caution">
    <text evidence="2">The sequence shown here is derived from an EMBL/GenBank/DDBJ whole genome shotgun (WGS) entry which is preliminary data.</text>
</comment>
<evidence type="ECO:0000313" key="3">
    <source>
        <dbReference type="Proteomes" id="UP001594351"/>
    </source>
</evidence>
<dbReference type="EMBL" id="JBHPBY010000688">
    <property type="protein sequence ID" value="MFC1854034.1"/>
    <property type="molecule type" value="Genomic_DNA"/>
</dbReference>
<dbReference type="Proteomes" id="UP001594351">
    <property type="component" value="Unassembled WGS sequence"/>
</dbReference>
<gene>
    <name evidence="2" type="ORF">ACFL27_27935</name>
</gene>
<reference evidence="2 3" key="1">
    <citation type="submission" date="2024-09" db="EMBL/GenBank/DDBJ databases">
        <title>Laminarin stimulates single cell rates of sulfate reduction while oxygen inhibits transcriptomic activity in coastal marine sediment.</title>
        <authorList>
            <person name="Lindsay M."/>
            <person name="Orcutt B."/>
            <person name="Emerson D."/>
            <person name="Stepanauskas R."/>
            <person name="D'Angelo T."/>
        </authorList>
    </citation>
    <scope>NUCLEOTIDE SEQUENCE [LARGE SCALE GENOMIC DNA]</scope>
    <source>
        <strain evidence="2">SAG AM-311-K15</strain>
    </source>
</reference>
<protein>
    <submittedName>
        <fullName evidence="2">SGNH/GDSL hydrolase family protein</fullName>
    </submittedName>
</protein>
<proteinExistence type="predicted"/>
<feature type="non-terminal residue" evidence="2">
    <location>
        <position position="1"/>
    </location>
</feature>
<organism evidence="2 3">
    <name type="scientific">candidate division CSSED10-310 bacterium</name>
    <dbReference type="NCBI Taxonomy" id="2855610"/>
    <lineage>
        <taxon>Bacteria</taxon>
        <taxon>Bacteria division CSSED10-310</taxon>
    </lineage>
</organism>
<sequence length="201" mass="21642">LMNGDYYVAMGDSITVGSGDDDHSDGYGYEPILDGLLTSGKGVSHIVANQGVSGDTAADGVAIVSQLISYHPDAEFFLILYGSNDAIASIPSGVGLNPGDSGYHGSYKENMEYIVSFLRNAGIKPYLSKVPYNAGQCPTCDPFLQEYNQVINELVSKYGIAVNPPNFYKHFKNNPGELIDKLHPNGAGYRSMAALWYDALK</sequence>
<dbReference type="GO" id="GO:0016787">
    <property type="term" value="F:hydrolase activity"/>
    <property type="evidence" value="ECO:0007669"/>
    <property type="project" value="UniProtKB-KW"/>
</dbReference>
<dbReference type="Pfam" id="PF13472">
    <property type="entry name" value="Lipase_GDSL_2"/>
    <property type="match status" value="1"/>
</dbReference>
<dbReference type="PANTHER" id="PTHR30383">
    <property type="entry name" value="THIOESTERASE 1/PROTEASE 1/LYSOPHOSPHOLIPASE L1"/>
    <property type="match status" value="1"/>
</dbReference>
<evidence type="ECO:0000313" key="2">
    <source>
        <dbReference type="EMBL" id="MFC1854034.1"/>
    </source>
</evidence>
<dbReference type="Gene3D" id="3.40.50.1110">
    <property type="entry name" value="SGNH hydrolase"/>
    <property type="match status" value="1"/>
</dbReference>
<dbReference type="InterPro" id="IPR051532">
    <property type="entry name" value="Ester_Hydrolysis_Enzymes"/>
</dbReference>
<dbReference type="SUPFAM" id="SSF52266">
    <property type="entry name" value="SGNH hydrolase"/>
    <property type="match status" value="1"/>
</dbReference>
<name>A0ABV6Z6G9_UNCC1</name>
<dbReference type="InterPro" id="IPR036514">
    <property type="entry name" value="SGNH_hydro_sf"/>
</dbReference>